<organism evidence="3 4">
    <name type="scientific">Leptomonas pyrrhocoris</name>
    <name type="common">Firebug parasite</name>
    <dbReference type="NCBI Taxonomy" id="157538"/>
    <lineage>
        <taxon>Eukaryota</taxon>
        <taxon>Discoba</taxon>
        <taxon>Euglenozoa</taxon>
        <taxon>Kinetoplastea</taxon>
        <taxon>Metakinetoplastina</taxon>
        <taxon>Trypanosomatida</taxon>
        <taxon>Trypanosomatidae</taxon>
        <taxon>Leishmaniinae</taxon>
        <taxon>Leptomonas</taxon>
    </lineage>
</organism>
<evidence type="ECO:0000256" key="1">
    <source>
        <dbReference type="SAM" id="MobiDB-lite"/>
    </source>
</evidence>
<dbReference type="Pfam" id="PF01852">
    <property type="entry name" value="START"/>
    <property type="match status" value="1"/>
</dbReference>
<accession>A0A0M9G4L8</accession>
<dbReference type="RefSeq" id="XP_015660458.1">
    <property type="nucleotide sequence ID" value="XM_015800451.1"/>
</dbReference>
<feature type="compositionally biased region" description="Low complexity" evidence="1">
    <location>
        <begin position="324"/>
        <end position="333"/>
    </location>
</feature>
<dbReference type="InterPro" id="IPR023393">
    <property type="entry name" value="START-like_dom_sf"/>
</dbReference>
<protein>
    <recommendedName>
        <fullName evidence="2">START domain-containing protein</fullName>
    </recommendedName>
</protein>
<gene>
    <name evidence="3" type="ORF">ABB37_03194</name>
</gene>
<dbReference type="PANTHER" id="PTHR19308:SF55">
    <property type="entry name" value="START DOMAIN-CONTAINING PROTEIN"/>
    <property type="match status" value="1"/>
</dbReference>
<evidence type="ECO:0000259" key="2">
    <source>
        <dbReference type="Pfam" id="PF01852"/>
    </source>
</evidence>
<feature type="domain" description="START" evidence="2">
    <location>
        <begin position="177"/>
        <end position="283"/>
    </location>
</feature>
<dbReference type="OrthoDB" id="270061at2759"/>
<dbReference type="CDD" id="cd00177">
    <property type="entry name" value="START"/>
    <property type="match status" value="1"/>
</dbReference>
<feature type="region of interest" description="Disordered" evidence="1">
    <location>
        <begin position="322"/>
        <end position="346"/>
    </location>
</feature>
<dbReference type="EMBL" id="LGTL01000005">
    <property type="protein sequence ID" value="KPA82020.1"/>
    <property type="molecule type" value="Genomic_DNA"/>
</dbReference>
<dbReference type="InterPro" id="IPR002913">
    <property type="entry name" value="START_lipid-bd_dom"/>
</dbReference>
<sequence length="358" mass="40313">MFKFVSSIGDAAYKAATKTGLAAGSDQPPYPCAVPLQVIEDRDDVDAVERVLNDSYAAIQDLLSDDLPLLCGSIADPKQHKPFHSVDFTDHGGDIRLFTRPHVGTYNFARATLTLDGISPPQILRHMHAQNLKDRNRYSTNLYQYEVITRNPELPAQWVGNDDDHLEEIAQMGLRDWHVEYNRYTAPPPVAARDFIYLVEKRYVPEQQSYYIYGTSVDFRDTAGVKIENDKCVRGAVMFGWRLKMMGPKTYCTYVSCMSPNGWAPTFIVGWMKTEIAKEFQNSRRLLYQDVPRSQNADAAFHAKAQPEASFSAAINGVHNNALSSDSSSTQSSRNGTGLAMEKEERRLLVEEDPIVFE</sequence>
<comment type="caution">
    <text evidence="3">The sequence shown here is derived from an EMBL/GenBank/DDBJ whole genome shotgun (WGS) entry which is preliminary data.</text>
</comment>
<dbReference type="RefSeq" id="XP_015660459.1">
    <property type="nucleotide sequence ID" value="XM_015800452.1"/>
</dbReference>
<dbReference type="Gene3D" id="3.30.530.20">
    <property type="match status" value="1"/>
</dbReference>
<dbReference type="AlphaFoldDB" id="A0A0M9G4L8"/>
<dbReference type="GeneID" id="26903485"/>
<dbReference type="PANTHER" id="PTHR19308">
    <property type="entry name" value="PHOSPHATIDYLCHOLINE TRANSFER PROTEIN"/>
    <property type="match status" value="1"/>
</dbReference>
<name>A0A0M9G4L8_LEPPY</name>
<keyword evidence="4" id="KW-1185">Reference proteome</keyword>
<evidence type="ECO:0000313" key="4">
    <source>
        <dbReference type="Proteomes" id="UP000037923"/>
    </source>
</evidence>
<dbReference type="InterPro" id="IPR051213">
    <property type="entry name" value="START_lipid_transfer"/>
</dbReference>
<dbReference type="SUPFAM" id="SSF55961">
    <property type="entry name" value="Bet v1-like"/>
    <property type="match status" value="1"/>
</dbReference>
<dbReference type="VEuPathDB" id="TriTrypDB:LpyrH10_05_0540"/>
<dbReference type="OMA" id="PRIGAFH"/>
<dbReference type="Proteomes" id="UP000037923">
    <property type="component" value="Unassembled WGS sequence"/>
</dbReference>
<evidence type="ECO:0000313" key="3">
    <source>
        <dbReference type="EMBL" id="KPA82019.1"/>
    </source>
</evidence>
<reference evidence="3 4" key="1">
    <citation type="submission" date="2015-07" db="EMBL/GenBank/DDBJ databases">
        <title>High-quality genome of monoxenous trypanosomatid Leptomonas pyrrhocoris.</title>
        <authorList>
            <person name="Flegontov P."/>
            <person name="Butenko A."/>
            <person name="Firsov S."/>
            <person name="Vlcek C."/>
            <person name="Logacheva M.D."/>
            <person name="Field M."/>
            <person name="Filatov D."/>
            <person name="Flegontova O."/>
            <person name="Gerasimov E."/>
            <person name="Jackson A.P."/>
            <person name="Kelly S."/>
            <person name="Opperdoes F."/>
            <person name="O'Reilly A."/>
            <person name="Votypka J."/>
            <person name="Yurchenko V."/>
            <person name="Lukes J."/>
        </authorList>
    </citation>
    <scope>NUCLEOTIDE SEQUENCE [LARGE SCALE GENOMIC DNA]</scope>
    <source>
        <strain evidence="3">H10</strain>
    </source>
</reference>
<dbReference type="GO" id="GO:0008289">
    <property type="term" value="F:lipid binding"/>
    <property type="evidence" value="ECO:0007669"/>
    <property type="project" value="InterPro"/>
</dbReference>
<proteinExistence type="predicted"/>
<dbReference type="EMBL" id="LGTL01000005">
    <property type="protein sequence ID" value="KPA82019.1"/>
    <property type="molecule type" value="Genomic_DNA"/>
</dbReference>
<dbReference type="GO" id="GO:0005737">
    <property type="term" value="C:cytoplasm"/>
    <property type="evidence" value="ECO:0007669"/>
    <property type="project" value="UniProtKB-ARBA"/>
</dbReference>